<dbReference type="PANTHER" id="PTHR42650:SF1">
    <property type="entry name" value="GUIDED ENTRY OF TAIL-ANCHORED PROTEINS FACTOR 1"/>
    <property type="match status" value="1"/>
</dbReference>
<evidence type="ECO:0000256" key="6">
    <source>
        <dbReference type="ARBA" id="ARBA00023136"/>
    </source>
</evidence>
<comment type="similarity">
    <text evidence="2">Belongs to the WRB/GET1 family.</text>
</comment>
<keyword evidence="3" id="KW-0812">Transmembrane</keyword>
<evidence type="ECO:0000256" key="2">
    <source>
        <dbReference type="ARBA" id="ARBA00010799"/>
    </source>
</evidence>
<dbReference type="Proteomes" id="UP000001595">
    <property type="component" value="Chromosome 4"/>
</dbReference>
<dbReference type="AlphaFoldDB" id="A0A8I5UQV2"/>
<dbReference type="GO" id="GO:0005789">
    <property type="term" value="C:endoplasmic reticulum membrane"/>
    <property type="evidence" value="ECO:0007669"/>
    <property type="project" value="UniProtKB-SubCell"/>
</dbReference>
<evidence type="ECO:0000256" key="1">
    <source>
        <dbReference type="ARBA" id="ARBA00004586"/>
    </source>
</evidence>
<dbReference type="GO" id="GO:0043495">
    <property type="term" value="F:protein-membrane adaptor activity"/>
    <property type="evidence" value="ECO:0007669"/>
    <property type="project" value="TreeGrafter"/>
</dbReference>
<accession>A0A8I5UQV2</accession>
<evidence type="ECO:0000256" key="4">
    <source>
        <dbReference type="ARBA" id="ARBA00022824"/>
    </source>
</evidence>
<keyword evidence="5" id="KW-1133">Transmembrane helix</keyword>
<dbReference type="Ensembl" id="ENSPPYT00000048919.1">
    <property type="protein sequence ID" value="ENSPPYP00000041621.1"/>
    <property type="gene ID" value="ENSPPYG00000039420.1"/>
</dbReference>
<protein>
    <submittedName>
        <fullName evidence="7">Uncharacterized protein</fullName>
    </submittedName>
</protein>
<evidence type="ECO:0000256" key="5">
    <source>
        <dbReference type="ARBA" id="ARBA00022989"/>
    </source>
</evidence>
<keyword evidence="8" id="KW-1185">Reference proteome</keyword>
<organism evidence="7 8">
    <name type="scientific">Pongo abelii</name>
    <name type="common">Sumatran orangutan</name>
    <name type="synonym">Pongo pygmaeus abelii</name>
    <dbReference type="NCBI Taxonomy" id="9601"/>
    <lineage>
        <taxon>Eukaryota</taxon>
        <taxon>Metazoa</taxon>
        <taxon>Chordata</taxon>
        <taxon>Craniata</taxon>
        <taxon>Vertebrata</taxon>
        <taxon>Euteleostomi</taxon>
        <taxon>Mammalia</taxon>
        <taxon>Eutheria</taxon>
        <taxon>Euarchontoglires</taxon>
        <taxon>Primates</taxon>
        <taxon>Haplorrhini</taxon>
        <taxon>Catarrhini</taxon>
        <taxon>Hominidae</taxon>
        <taxon>Pongo</taxon>
    </lineage>
</organism>
<reference evidence="7 8" key="1">
    <citation type="submission" date="2008-02" db="EMBL/GenBank/DDBJ databases">
        <title>A 6x draft sequence assembly of the Pongo pygmaeus abelii genome.</title>
        <authorList>
            <person name="Wilson R.K."/>
            <person name="Mardis E."/>
        </authorList>
    </citation>
    <scope>NUCLEOTIDE SEQUENCE [LARGE SCALE GENOMIC DNA]</scope>
</reference>
<keyword evidence="4" id="KW-0256">Endoplasmic reticulum</keyword>
<keyword evidence="6" id="KW-0472">Membrane</keyword>
<evidence type="ECO:0000256" key="3">
    <source>
        <dbReference type="ARBA" id="ARBA00022692"/>
    </source>
</evidence>
<reference evidence="7" key="3">
    <citation type="submission" date="2025-09" db="UniProtKB">
        <authorList>
            <consortium name="Ensembl"/>
        </authorList>
    </citation>
    <scope>IDENTIFICATION</scope>
</reference>
<dbReference type="Pfam" id="PF04420">
    <property type="entry name" value="CHD5"/>
    <property type="match status" value="1"/>
</dbReference>
<evidence type="ECO:0000313" key="7">
    <source>
        <dbReference type="Ensembl" id="ENSPPYP00000041621.1"/>
    </source>
</evidence>
<dbReference type="GO" id="GO:0043529">
    <property type="term" value="C:GET complex"/>
    <property type="evidence" value="ECO:0007669"/>
    <property type="project" value="TreeGrafter"/>
</dbReference>
<comment type="subcellular location">
    <subcellularLocation>
        <location evidence="1">Endoplasmic reticulum membrane</location>
    </subcellularLocation>
</comment>
<dbReference type="GeneTree" id="ENSGT00940000164489"/>
<proteinExistence type="inferred from homology"/>
<evidence type="ECO:0000313" key="8">
    <source>
        <dbReference type="Proteomes" id="UP000001595"/>
    </source>
</evidence>
<dbReference type="GO" id="GO:0071816">
    <property type="term" value="P:tail-anchored membrane protein insertion into ER membrane"/>
    <property type="evidence" value="ECO:0007669"/>
    <property type="project" value="InterPro"/>
</dbReference>
<dbReference type="InterPro" id="IPR028945">
    <property type="entry name" value="Get1"/>
</dbReference>
<name>A0A8I5UQV2_PONAB</name>
<reference evidence="7" key="2">
    <citation type="submission" date="2025-08" db="UniProtKB">
        <authorList>
            <consortium name="Ensembl"/>
        </authorList>
    </citation>
    <scope>IDENTIFICATION</scope>
</reference>
<dbReference type="PANTHER" id="PTHR42650">
    <property type="entry name" value="TAIL-ANCHORED PROTEIN INSERTION RECEPTOR WRB"/>
    <property type="match status" value="1"/>
</dbReference>
<sequence>MKQELSAVNMMDKFARSTRLERKINKMTNKFKTHVKAQTAQSGMIKWVISVAFYKLPSTMIRL</sequence>